<feature type="compositionally biased region" description="Low complexity" evidence="2">
    <location>
        <begin position="73"/>
        <end position="86"/>
    </location>
</feature>
<sequence length="536" mass="58898">MNRQGPSMPDHPSPGSQIAPLPTEHDSPWEHVLPSQNPHLITRARLEKGGSLSKTSSFEIITRGDLHGELNRSESASPMSAYSSESTRSRGYESGGSPSTSIREWEPVRDQEAFLEAVGSNGSSPCSGTSEQDDSGGAEPEGRVVSEDRAAPVRARPFTRKSKAGNQHYVTPSSAAPSGGFVCTFMMGNSVCRQAFKLPSDIRAHLIESHITFSPFQCETCKRVYTRKSLYTRHLKDVDGTHTNDKRGPRRMCPNREIDADDAFYVRKETYAALWAIQTTQDQVDKAISTISTHNGMLPGRRRRTQNPHETESPEIGLPILGTHTQVSTQRVSPENSPPYSGSFPPSLHYTQNLPRTRGTSDYLPQRVTPPYTPSTESGSANRRSPLAGSNSYQSPATYQGPQGTPIIPQGGVRGFMGTDAGQPLYGPNSIYTREYMESLEQSDNINPNMLQHVATPHRTAWEEGRQDYPTWPVARTGGQRQQVLYPNQGFKEGDYHYQSDAQNDGSQPNVFDPATASRDLSAPDRVHKGSPKTGA</sequence>
<evidence type="ECO:0000256" key="2">
    <source>
        <dbReference type="SAM" id="MobiDB-lite"/>
    </source>
</evidence>
<feature type="compositionally biased region" description="Polar residues" evidence="2">
    <location>
        <begin position="349"/>
        <end position="360"/>
    </location>
</feature>
<dbReference type="EMBL" id="LN891002">
    <property type="protein sequence ID" value="CUS12151.1"/>
    <property type="molecule type" value="Genomic_DNA"/>
</dbReference>
<feature type="compositionally biased region" description="Basic and acidic residues" evidence="2">
    <location>
        <begin position="140"/>
        <end position="151"/>
    </location>
</feature>
<feature type="compositionally biased region" description="Polar residues" evidence="2">
    <location>
        <begin position="374"/>
        <end position="398"/>
    </location>
</feature>
<dbReference type="InterPro" id="IPR013087">
    <property type="entry name" value="Znf_C2H2_type"/>
</dbReference>
<keyword evidence="1" id="KW-0862">Zinc</keyword>
<feature type="region of interest" description="Disordered" evidence="2">
    <location>
        <begin position="1"/>
        <end position="156"/>
    </location>
</feature>
<dbReference type="InterPro" id="IPR036236">
    <property type="entry name" value="Znf_C2H2_sf"/>
</dbReference>
<feature type="domain" description="C2H2-type" evidence="3">
    <location>
        <begin position="216"/>
        <end position="247"/>
    </location>
</feature>
<feature type="region of interest" description="Disordered" evidence="2">
    <location>
        <begin position="290"/>
        <end position="412"/>
    </location>
</feature>
<accession>A0A292PZC3</accession>
<proteinExistence type="predicted"/>
<protein>
    <recommendedName>
        <fullName evidence="3">C2H2-type domain-containing protein</fullName>
    </recommendedName>
</protein>
<keyword evidence="5" id="KW-1185">Reference proteome</keyword>
<dbReference type="GO" id="GO:0008270">
    <property type="term" value="F:zinc ion binding"/>
    <property type="evidence" value="ECO:0007669"/>
    <property type="project" value="UniProtKB-KW"/>
</dbReference>
<evidence type="ECO:0000259" key="3">
    <source>
        <dbReference type="PROSITE" id="PS50157"/>
    </source>
</evidence>
<feature type="compositionally biased region" description="Polar residues" evidence="2">
    <location>
        <begin position="323"/>
        <end position="340"/>
    </location>
</feature>
<organism evidence="4 5">
    <name type="scientific">Tuber aestivum</name>
    <name type="common">summer truffle</name>
    <dbReference type="NCBI Taxonomy" id="59557"/>
    <lineage>
        <taxon>Eukaryota</taxon>
        <taxon>Fungi</taxon>
        <taxon>Dikarya</taxon>
        <taxon>Ascomycota</taxon>
        <taxon>Pezizomycotina</taxon>
        <taxon>Pezizomycetes</taxon>
        <taxon>Pezizales</taxon>
        <taxon>Tuberaceae</taxon>
        <taxon>Tuber</taxon>
    </lineage>
</organism>
<dbReference type="SUPFAM" id="SSF57667">
    <property type="entry name" value="beta-beta-alpha zinc fingers"/>
    <property type="match status" value="1"/>
</dbReference>
<feature type="compositionally biased region" description="Basic and acidic residues" evidence="2">
    <location>
        <begin position="103"/>
        <end position="112"/>
    </location>
</feature>
<feature type="compositionally biased region" description="Low complexity" evidence="2">
    <location>
        <begin position="400"/>
        <end position="411"/>
    </location>
</feature>
<evidence type="ECO:0000313" key="4">
    <source>
        <dbReference type="EMBL" id="CUS12151.1"/>
    </source>
</evidence>
<reference evidence="4" key="1">
    <citation type="submission" date="2015-10" db="EMBL/GenBank/DDBJ databases">
        <authorList>
            <person name="Regsiter A."/>
            <person name="william w."/>
        </authorList>
    </citation>
    <scope>NUCLEOTIDE SEQUENCE</scope>
    <source>
        <strain evidence="4">Montdore</strain>
    </source>
</reference>
<keyword evidence="1" id="KW-0479">Metal-binding</keyword>
<feature type="compositionally biased region" description="Polar residues" evidence="2">
    <location>
        <begin position="500"/>
        <end position="510"/>
    </location>
</feature>
<feature type="compositionally biased region" description="Basic and acidic residues" evidence="2">
    <location>
        <begin position="62"/>
        <end position="72"/>
    </location>
</feature>
<evidence type="ECO:0000256" key="1">
    <source>
        <dbReference type="PROSITE-ProRule" id="PRU00042"/>
    </source>
</evidence>
<gene>
    <name evidence="4" type="ORF">GSTUAT00003769001</name>
</gene>
<dbReference type="PROSITE" id="PS50157">
    <property type="entry name" value="ZINC_FINGER_C2H2_2"/>
    <property type="match status" value="1"/>
</dbReference>
<keyword evidence="1" id="KW-0863">Zinc-finger</keyword>
<feature type="compositionally biased region" description="Polar residues" evidence="2">
    <location>
        <begin position="120"/>
        <end position="130"/>
    </location>
</feature>
<evidence type="ECO:0000313" key="5">
    <source>
        <dbReference type="Proteomes" id="UP001412239"/>
    </source>
</evidence>
<dbReference type="Proteomes" id="UP001412239">
    <property type="component" value="Unassembled WGS sequence"/>
</dbReference>
<dbReference type="Gene3D" id="3.30.160.60">
    <property type="entry name" value="Classic Zinc Finger"/>
    <property type="match status" value="1"/>
</dbReference>
<name>A0A292PZC3_9PEZI</name>
<feature type="region of interest" description="Disordered" evidence="2">
    <location>
        <begin position="491"/>
        <end position="536"/>
    </location>
</feature>
<dbReference type="AlphaFoldDB" id="A0A292PZC3"/>